<sequence length="28" mass="3405">MIRRHHSLKCVYLEEFGPKGSYHIKVYL</sequence>
<proteinExistence type="predicted"/>
<dbReference type="AlphaFoldDB" id="A0A0A8XYN8"/>
<dbReference type="EMBL" id="GBRH01278914">
    <property type="protein sequence ID" value="JAD18981.1"/>
    <property type="molecule type" value="Transcribed_RNA"/>
</dbReference>
<organism evidence="1">
    <name type="scientific">Arundo donax</name>
    <name type="common">Giant reed</name>
    <name type="synonym">Donax arundinaceus</name>
    <dbReference type="NCBI Taxonomy" id="35708"/>
    <lineage>
        <taxon>Eukaryota</taxon>
        <taxon>Viridiplantae</taxon>
        <taxon>Streptophyta</taxon>
        <taxon>Embryophyta</taxon>
        <taxon>Tracheophyta</taxon>
        <taxon>Spermatophyta</taxon>
        <taxon>Magnoliopsida</taxon>
        <taxon>Liliopsida</taxon>
        <taxon>Poales</taxon>
        <taxon>Poaceae</taxon>
        <taxon>PACMAD clade</taxon>
        <taxon>Arundinoideae</taxon>
        <taxon>Arundineae</taxon>
        <taxon>Arundo</taxon>
    </lineage>
</organism>
<evidence type="ECO:0000313" key="1">
    <source>
        <dbReference type="EMBL" id="JAD18981.1"/>
    </source>
</evidence>
<reference evidence="1" key="2">
    <citation type="journal article" date="2015" name="Data Brief">
        <title>Shoot transcriptome of the giant reed, Arundo donax.</title>
        <authorList>
            <person name="Barrero R.A."/>
            <person name="Guerrero F.D."/>
            <person name="Moolhuijzen P."/>
            <person name="Goolsby J.A."/>
            <person name="Tidwell J."/>
            <person name="Bellgard S.E."/>
            <person name="Bellgard M.I."/>
        </authorList>
    </citation>
    <scope>NUCLEOTIDE SEQUENCE</scope>
    <source>
        <tissue evidence="1">Shoot tissue taken approximately 20 cm above the soil surface</tissue>
    </source>
</reference>
<protein>
    <submittedName>
        <fullName evidence="1">Uncharacterized protein</fullName>
    </submittedName>
</protein>
<reference evidence="1" key="1">
    <citation type="submission" date="2014-09" db="EMBL/GenBank/DDBJ databases">
        <authorList>
            <person name="Magalhaes I.L.F."/>
            <person name="Oliveira U."/>
            <person name="Santos F.R."/>
            <person name="Vidigal T.H.D.A."/>
            <person name="Brescovit A.D."/>
            <person name="Santos A.J."/>
        </authorList>
    </citation>
    <scope>NUCLEOTIDE SEQUENCE</scope>
    <source>
        <tissue evidence="1">Shoot tissue taken approximately 20 cm above the soil surface</tissue>
    </source>
</reference>
<accession>A0A0A8XYN8</accession>
<name>A0A0A8XYN8_ARUDO</name>